<dbReference type="Proteomes" id="UP000008553">
    <property type="component" value="Unassembled WGS sequence"/>
</dbReference>
<dbReference type="EMBL" id="AABL01002528">
    <property type="protein sequence ID" value="EAA19451.1"/>
    <property type="molecule type" value="Genomic_DNA"/>
</dbReference>
<organism evidence="1 2">
    <name type="scientific">Plasmodium yoelii yoelii</name>
    <dbReference type="NCBI Taxonomy" id="73239"/>
    <lineage>
        <taxon>Eukaryota</taxon>
        <taxon>Sar</taxon>
        <taxon>Alveolata</taxon>
        <taxon>Apicomplexa</taxon>
        <taxon>Aconoidasida</taxon>
        <taxon>Haemosporida</taxon>
        <taxon>Plasmodiidae</taxon>
        <taxon>Plasmodium</taxon>
        <taxon>Plasmodium (Vinckeia)</taxon>
    </lineage>
</organism>
<sequence length="13" mass="1611">MFNNFFFLSMISL</sequence>
<dbReference type="InParanoid" id="Q7R8X6"/>
<dbReference type="PaxDb" id="73239-Q7R8X6"/>
<proteinExistence type="predicted"/>
<comment type="caution">
    <text evidence="1">The sequence shown here is derived from an EMBL/GenBank/DDBJ whole genome shotgun (WGS) entry which is preliminary data.</text>
</comment>
<evidence type="ECO:0000313" key="2">
    <source>
        <dbReference type="Proteomes" id="UP000008553"/>
    </source>
</evidence>
<evidence type="ECO:0000313" key="1">
    <source>
        <dbReference type="EMBL" id="EAA19451.1"/>
    </source>
</evidence>
<gene>
    <name evidence="1" type="ORF">PY07094</name>
</gene>
<protein>
    <submittedName>
        <fullName evidence="1">Uncharacterized protein</fullName>
    </submittedName>
</protein>
<name>Q7R8X6_PLAYO</name>
<keyword evidence="2" id="KW-1185">Reference proteome</keyword>
<accession>Q7R8X6</accession>
<reference evidence="1 2" key="1">
    <citation type="journal article" date="2002" name="Nature">
        <title>Genome sequence and comparative analysis of the model rodent malaria parasite Plasmodium yoelii yoelii.</title>
        <authorList>
            <person name="Carlton J.M."/>
            <person name="Angiuoli S.V."/>
            <person name="Suh B.B."/>
            <person name="Kooij T.W."/>
            <person name="Pertea M."/>
            <person name="Silva J.C."/>
            <person name="Ermolaeva M.D."/>
            <person name="Allen J.E."/>
            <person name="Selengut J.D."/>
            <person name="Koo H.L."/>
            <person name="Peterson J.D."/>
            <person name="Pop M."/>
            <person name="Kosack D.S."/>
            <person name="Shumway M.F."/>
            <person name="Bidwell S.L."/>
            <person name="Shallom S.J."/>
            <person name="van Aken S.E."/>
            <person name="Riedmuller S.B."/>
            <person name="Feldblyum T.V."/>
            <person name="Cho J.K."/>
            <person name="Quackenbush J."/>
            <person name="Sedegah M."/>
            <person name="Shoaibi A."/>
            <person name="Cummings L.M."/>
            <person name="Florens L."/>
            <person name="Yates J.R."/>
            <person name="Raine J.D."/>
            <person name="Sinden R.E."/>
            <person name="Harris M.A."/>
            <person name="Cunningham D.A."/>
            <person name="Preiser P.R."/>
            <person name="Bergman L.W."/>
            <person name="Vaidya A.B."/>
            <person name="van Lin L.H."/>
            <person name="Janse C.J."/>
            <person name="Waters A.P."/>
            <person name="Smith H.O."/>
            <person name="White O.R."/>
            <person name="Salzberg S.L."/>
            <person name="Venter J.C."/>
            <person name="Fraser C.M."/>
            <person name="Hoffman S.L."/>
            <person name="Gardner M.J."/>
            <person name="Carucci D.J."/>
        </authorList>
    </citation>
    <scope>NUCLEOTIDE SEQUENCE [LARGE SCALE GENOMIC DNA]</scope>
    <source>
        <strain evidence="1 2">17XNL</strain>
    </source>
</reference>